<dbReference type="Pfam" id="PF06486">
    <property type="entry name" value="DUF1093"/>
    <property type="match status" value="1"/>
</dbReference>
<dbReference type="PANTHER" id="PTHR36433">
    <property type="entry name" value="HYPOTHETICAL CYTOSOLIC PROTEIN"/>
    <property type="match status" value="1"/>
</dbReference>
<gene>
    <name evidence="1" type="ORF">CN290_28510</name>
</gene>
<protein>
    <submittedName>
        <fullName evidence="1">DUF1093 domain-containing protein</fullName>
    </submittedName>
</protein>
<dbReference type="RefSeq" id="WP_000749405.1">
    <property type="nucleotide sequence ID" value="NZ_NTQT01000045.1"/>
</dbReference>
<comment type="caution">
    <text evidence="1">The sequence shown here is derived from an EMBL/GenBank/DDBJ whole genome shotgun (WGS) entry which is preliminary data.</text>
</comment>
<dbReference type="InterPro" id="IPR006542">
    <property type="entry name" value="DUF1093"/>
</dbReference>
<dbReference type="PANTHER" id="PTHR36433:SF2">
    <property type="entry name" value="YXEA FAMILY PROTEIN"/>
    <property type="match status" value="1"/>
</dbReference>
<evidence type="ECO:0000313" key="1">
    <source>
        <dbReference type="EMBL" id="PFC69924.1"/>
    </source>
</evidence>
<dbReference type="Proteomes" id="UP000220226">
    <property type="component" value="Unassembled WGS sequence"/>
</dbReference>
<dbReference type="SUPFAM" id="SSF159121">
    <property type="entry name" value="BC4932-like"/>
    <property type="match status" value="1"/>
</dbReference>
<name>A0A2B2SL57_BACCE</name>
<proteinExistence type="predicted"/>
<dbReference type="InterPro" id="IPR036166">
    <property type="entry name" value="YxeA-like_sf"/>
</dbReference>
<accession>A0A2B2SL57</accession>
<sequence length="125" mass="14561">MKKSLVISVLLTLFSSFAIGCERSPTINRMGTEQYYVQITNNGEIKKNQRFYTLSTYNQDGVEKTVTFGSVKPDNKPLKENAFIRLYVDQKDKNNTEINHREIKSYEEVQKDDLPLKVKEKLHIK</sequence>
<organism evidence="1 2">
    <name type="scientific">Bacillus cereus</name>
    <dbReference type="NCBI Taxonomy" id="1396"/>
    <lineage>
        <taxon>Bacteria</taxon>
        <taxon>Bacillati</taxon>
        <taxon>Bacillota</taxon>
        <taxon>Bacilli</taxon>
        <taxon>Bacillales</taxon>
        <taxon>Bacillaceae</taxon>
        <taxon>Bacillus</taxon>
        <taxon>Bacillus cereus group</taxon>
    </lineage>
</organism>
<dbReference type="Gene3D" id="2.40.50.480">
    <property type="match status" value="1"/>
</dbReference>
<dbReference type="AlphaFoldDB" id="A0A2B2SL57"/>
<reference evidence="1 2" key="1">
    <citation type="submission" date="2017-09" db="EMBL/GenBank/DDBJ databases">
        <title>Large-scale bioinformatics analysis of Bacillus genomes uncovers conserved roles of natural products in bacterial physiology.</title>
        <authorList>
            <consortium name="Agbiome Team Llc"/>
            <person name="Bleich R.M."/>
            <person name="Grubbs K.J."/>
            <person name="Santa Maria K.C."/>
            <person name="Allen S.E."/>
            <person name="Farag S."/>
            <person name="Shank E.A."/>
            <person name="Bowers A."/>
        </authorList>
    </citation>
    <scope>NUCLEOTIDE SEQUENCE [LARGE SCALE GENOMIC DNA]</scope>
    <source>
        <strain evidence="1 2">AFS025165</strain>
    </source>
</reference>
<dbReference type="PROSITE" id="PS51257">
    <property type="entry name" value="PROKAR_LIPOPROTEIN"/>
    <property type="match status" value="1"/>
</dbReference>
<evidence type="ECO:0000313" key="2">
    <source>
        <dbReference type="Proteomes" id="UP000220226"/>
    </source>
</evidence>
<dbReference type="EMBL" id="NTQT01000045">
    <property type="protein sequence ID" value="PFC69924.1"/>
    <property type="molecule type" value="Genomic_DNA"/>
</dbReference>